<dbReference type="RefSeq" id="WP_344636270.1">
    <property type="nucleotide sequence ID" value="NZ_BAAATR010000008.1"/>
</dbReference>
<name>A0ABN3DU79_9ACTN</name>
<dbReference type="EMBL" id="BAAATR010000008">
    <property type="protein sequence ID" value="GAA2241510.1"/>
    <property type="molecule type" value="Genomic_DNA"/>
</dbReference>
<sequence length="64" mass="7500">MSPRSCELWSYAEIARHINVQPDSVRNLRRHGLLPEPDLVDAGGHPRWYPEGIRTWARNRPGRR</sequence>
<comment type="caution">
    <text evidence="1">The sequence shown here is derived from an EMBL/GenBank/DDBJ whole genome shotgun (WGS) entry which is preliminary data.</text>
</comment>
<dbReference type="SUPFAM" id="SSF46955">
    <property type="entry name" value="Putative DNA-binding domain"/>
    <property type="match status" value="1"/>
</dbReference>
<keyword evidence="2" id="KW-1185">Reference proteome</keyword>
<reference evidence="1 2" key="1">
    <citation type="journal article" date="2019" name="Int. J. Syst. Evol. Microbiol.">
        <title>The Global Catalogue of Microorganisms (GCM) 10K type strain sequencing project: providing services to taxonomists for standard genome sequencing and annotation.</title>
        <authorList>
            <consortium name="The Broad Institute Genomics Platform"/>
            <consortium name="The Broad Institute Genome Sequencing Center for Infectious Disease"/>
            <person name="Wu L."/>
            <person name="Ma J."/>
        </authorList>
    </citation>
    <scope>NUCLEOTIDE SEQUENCE [LARGE SCALE GENOMIC DNA]</scope>
    <source>
        <strain evidence="1 2">JCM 7356</strain>
    </source>
</reference>
<organism evidence="1 2">
    <name type="scientific">Kitasatospora cystarginea</name>
    <dbReference type="NCBI Taxonomy" id="58350"/>
    <lineage>
        <taxon>Bacteria</taxon>
        <taxon>Bacillati</taxon>
        <taxon>Actinomycetota</taxon>
        <taxon>Actinomycetes</taxon>
        <taxon>Kitasatosporales</taxon>
        <taxon>Streptomycetaceae</taxon>
        <taxon>Kitasatospora</taxon>
    </lineage>
</organism>
<evidence type="ECO:0000313" key="2">
    <source>
        <dbReference type="Proteomes" id="UP001500305"/>
    </source>
</evidence>
<dbReference type="InterPro" id="IPR009061">
    <property type="entry name" value="DNA-bd_dom_put_sf"/>
</dbReference>
<proteinExistence type="predicted"/>
<gene>
    <name evidence="1" type="ORF">GCM10010430_23790</name>
</gene>
<evidence type="ECO:0000313" key="1">
    <source>
        <dbReference type="EMBL" id="GAA2241510.1"/>
    </source>
</evidence>
<accession>A0ABN3DU79</accession>
<protein>
    <submittedName>
        <fullName evidence="1">MerR family transcriptional regulator</fullName>
    </submittedName>
</protein>
<dbReference type="Proteomes" id="UP001500305">
    <property type="component" value="Unassembled WGS sequence"/>
</dbReference>